<dbReference type="GO" id="GO:0006357">
    <property type="term" value="P:regulation of transcription by RNA polymerase II"/>
    <property type="evidence" value="ECO:0007669"/>
    <property type="project" value="InterPro"/>
</dbReference>
<dbReference type="InterPro" id="IPR036915">
    <property type="entry name" value="Cyclin-like_sf"/>
</dbReference>
<proteinExistence type="predicted"/>
<gene>
    <name evidence="2" type="ORF">PgNI_04079</name>
</gene>
<reference evidence="2" key="2">
    <citation type="submission" date="2019-10" db="EMBL/GenBank/DDBJ databases">
        <authorList>
            <consortium name="NCBI Genome Project"/>
        </authorList>
    </citation>
    <scope>NUCLEOTIDE SEQUENCE</scope>
    <source>
        <strain evidence="2">NI907</strain>
    </source>
</reference>
<evidence type="ECO:0008006" key="3">
    <source>
        <dbReference type="Google" id="ProtNLM"/>
    </source>
</evidence>
<accession>A0A6P8B8B8</accession>
<evidence type="ECO:0000313" key="1">
    <source>
        <dbReference type="Proteomes" id="UP000515153"/>
    </source>
</evidence>
<dbReference type="Gene3D" id="1.10.472.10">
    <property type="entry name" value="Cyclin-like"/>
    <property type="match status" value="2"/>
</dbReference>
<dbReference type="SUPFAM" id="SSF47954">
    <property type="entry name" value="Cyclin-like"/>
    <property type="match status" value="2"/>
</dbReference>
<dbReference type="AlphaFoldDB" id="A0A6P8B8B8"/>
<protein>
    <recommendedName>
        <fullName evidence="3">Cyclin-like domain-containing protein</fullName>
    </recommendedName>
</protein>
<dbReference type="PANTHER" id="PTHR10026">
    <property type="entry name" value="CYCLIN"/>
    <property type="match status" value="1"/>
</dbReference>
<organism evidence="1 2">
    <name type="scientific">Pyricularia grisea</name>
    <name type="common">Crabgrass-specific blast fungus</name>
    <name type="synonym">Magnaporthe grisea</name>
    <dbReference type="NCBI Taxonomy" id="148305"/>
    <lineage>
        <taxon>Eukaryota</taxon>
        <taxon>Fungi</taxon>
        <taxon>Dikarya</taxon>
        <taxon>Ascomycota</taxon>
        <taxon>Pezizomycotina</taxon>
        <taxon>Sordariomycetes</taxon>
        <taxon>Sordariomycetidae</taxon>
        <taxon>Magnaporthales</taxon>
        <taxon>Pyriculariaceae</taxon>
        <taxon>Pyricularia</taxon>
    </lineage>
</organism>
<name>A0A6P8B8B8_PYRGI</name>
<dbReference type="KEGG" id="pgri:PgNI_04079"/>
<evidence type="ECO:0000313" key="2">
    <source>
        <dbReference type="RefSeq" id="XP_030983415.1"/>
    </source>
</evidence>
<sequence>MAHMSNSLVTPEQLHQRARFSSLPTDLQDTIFYTTQCLTQAAGLLLQLPQSTTAQANVILARYWLVDSEMQHEFSDVSAACIYIVAKCGPFPRSPRDVTNVYAYLLSPVSPLARPSSRTTNPDDVTNDPTKYYQSEADYFAAHNRILALEGRILYALSFDTRVALPHPLAVTYLQALDFLAQPREVVSERAVAYLNAALLSPQLLYLTHQPSALAVAAVYNAARDLGAKMPECEWWEVFDVEREELGFLVVGLRSLEGWVRQQKAALESGDKALVPALLGGEGGLLTRRLVEAEMQRRGLQLRKNGDVSQGPESVVDNEAEMMRKLDERVASMDES</sequence>
<dbReference type="GeneID" id="41959040"/>
<dbReference type="InterPro" id="IPR043198">
    <property type="entry name" value="Cyclin/Ssn8"/>
</dbReference>
<reference evidence="2" key="3">
    <citation type="submission" date="2025-08" db="UniProtKB">
        <authorList>
            <consortium name="RefSeq"/>
        </authorList>
    </citation>
    <scope>IDENTIFICATION</scope>
    <source>
        <strain evidence="2">NI907</strain>
    </source>
</reference>
<keyword evidence="1" id="KW-1185">Reference proteome</keyword>
<dbReference type="RefSeq" id="XP_030983415.1">
    <property type="nucleotide sequence ID" value="XM_031124131.1"/>
</dbReference>
<dbReference type="GO" id="GO:0016538">
    <property type="term" value="F:cyclin-dependent protein serine/threonine kinase regulator activity"/>
    <property type="evidence" value="ECO:0007669"/>
    <property type="project" value="InterPro"/>
</dbReference>
<reference evidence="2" key="1">
    <citation type="journal article" date="2019" name="Mol. Biol. Evol.">
        <title>Blast fungal genomes show frequent chromosomal changes, gene gains and losses, and effector gene turnover.</title>
        <authorList>
            <person name="Gomez Luciano L.B."/>
            <person name="Jason Tsai I."/>
            <person name="Chuma I."/>
            <person name="Tosa Y."/>
            <person name="Chen Y.H."/>
            <person name="Li J.Y."/>
            <person name="Li M.Y."/>
            <person name="Jade Lu M.Y."/>
            <person name="Nakayashiki H."/>
            <person name="Li W.H."/>
        </authorList>
    </citation>
    <scope>NUCLEOTIDE SEQUENCE</scope>
    <source>
        <strain evidence="2">NI907</strain>
    </source>
</reference>
<dbReference type="Proteomes" id="UP000515153">
    <property type="component" value="Unplaced"/>
</dbReference>